<feature type="compositionally biased region" description="Low complexity" evidence="6">
    <location>
        <begin position="438"/>
        <end position="447"/>
    </location>
</feature>
<protein>
    <submittedName>
        <fullName evidence="8">MFS transporter</fullName>
    </submittedName>
</protein>
<evidence type="ECO:0000313" key="9">
    <source>
        <dbReference type="Proteomes" id="UP000772196"/>
    </source>
</evidence>
<keyword evidence="2" id="KW-1003">Cell membrane</keyword>
<feature type="transmembrane region" description="Helical" evidence="7">
    <location>
        <begin position="21"/>
        <end position="47"/>
    </location>
</feature>
<sequence length="482" mass="48866">MPPVSRFHPRFSPTHWAGRNYSLLTAATVITNLGSHGALIAAAFAVIETGGDSGDVGLVAAARTLPLVLFLLIGGAVADRLPRHRVMVAANALNCLSQAAFAVLVLGGEPVLWQMMALTALGGTGQAFFNPASEGMLMSSVSREQAGRAFAFYRMAMHGAGIGGAALGGALVAALGPGWVLAVDAAAFALAGALRAFLDVGHIPRRPPGGGMLRDLLDGWREFTGRSWLWSIVAQFSVVVAVIGAAEAVYGPMVARDELGGAGPWGLVLGAFGAGTVAGAFLMMRWKPRRLLLAGTLCVFPLALPSAALAVPLPIPGLASVMFASGVAIEVFGVAWITALHQEIPEEKFSRVSAYDWFGSIAMVPLATALAGPVEGAVGRSTALWACAALVVLVTAAVLFVPEVRTLTRRSTTEGAGGAGSAGDAGVTEAPAPTGSVKTAEPGKAAEAPPPVPAPTTAPAKAPALAANSLEDVPDPGPAATS</sequence>
<dbReference type="Proteomes" id="UP000772196">
    <property type="component" value="Unassembled WGS sequence"/>
</dbReference>
<evidence type="ECO:0000313" key="8">
    <source>
        <dbReference type="EMBL" id="NKI44935.1"/>
    </source>
</evidence>
<dbReference type="Pfam" id="PF07690">
    <property type="entry name" value="MFS_1"/>
    <property type="match status" value="1"/>
</dbReference>
<proteinExistence type="predicted"/>
<feature type="transmembrane region" description="Helical" evidence="7">
    <location>
        <begin position="383"/>
        <end position="401"/>
    </location>
</feature>
<dbReference type="CDD" id="cd06173">
    <property type="entry name" value="MFS_MefA_like"/>
    <property type="match status" value="1"/>
</dbReference>
<accession>A0ABX1HC91</accession>
<feature type="transmembrane region" description="Helical" evidence="7">
    <location>
        <begin position="291"/>
        <end position="311"/>
    </location>
</feature>
<feature type="compositionally biased region" description="Low complexity" evidence="6">
    <location>
        <begin position="457"/>
        <end position="467"/>
    </location>
</feature>
<dbReference type="InterPro" id="IPR036259">
    <property type="entry name" value="MFS_trans_sf"/>
</dbReference>
<keyword evidence="4 7" id="KW-1133">Transmembrane helix</keyword>
<feature type="transmembrane region" description="Helical" evidence="7">
    <location>
        <begin position="262"/>
        <end position="284"/>
    </location>
</feature>
<feature type="transmembrane region" description="Helical" evidence="7">
    <location>
        <begin position="228"/>
        <end position="250"/>
    </location>
</feature>
<reference evidence="8 9" key="1">
    <citation type="submission" date="2020-04" db="EMBL/GenBank/DDBJ databases">
        <title>Phylogenetic Diversity and Antibacterial Activity against Ralstonia solanacearum of Endophytic Actinomycete Isolated from Moss.</title>
        <authorList>
            <person name="Zhuang X."/>
        </authorList>
    </citation>
    <scope>NUCLEOTIDE SEQUENCE [LARGE SCALE GENOMIC DNA]</scope>
    <source>
        <strain evidence="8 9">LD120</strain>
    </source>
</reference>
<dbReference type="InterPro" id="IPR011701">
    <property type="entry name" value="MFS"/>
</dbReference>
<feature type="transmembrane region" description="Helical" evidence="7">
    <location>
        <begin position="317"/>
        <end position="340"/>
    </location>
</feature>
<evidence type="ECO:0000256" key="2">
    <source>
        <dbReference type="ARBA" id="ARBA00022475"/>
    </source>
</evidence>
<evidence type="ECO:0000256" key="3">
    <source>
        <dbReference type="ARBA" id="ARBA00022692"/>
    </source>
</evidence>
<dbReference type="SUPFAM" id="SSF103473">
    <property type="entry name" value="MFS general substrate transporter"/>
    <property type="match status" value="1"/>
</dbReference>
<feature type="region of interest" description="Disordered" evidence="6">
    <location>
        <begin position="410"/>
        <end position="482"/>
    </location>
</feature>
<dbReference type="PANTHER" id="PTHR23513:SF11">
    <property type="entry name" value="STAPHYLOFERRIN A TRANSPORTER"/>
    <property type="match status" value="1"/>
</dbReference>
<evidence type="ECO:0000256" key="1">
    <source>
        <dbReference type="ARBA" id="ARBA00004651"/>
    </source>
</evidence>
<feature type="transmembrane region" description="Helical" evidence="7">
    <location>
        <begin position="150"/>
        <end position="173"/>
    </location>
</feature>
<evidence type="ECO:0000256" key="5">
    <source>
        <dbReference type="ARBA" id="ARBA00023136"/>
    </source>
</evidence>
<feature type="transmembrane region" description="Helical" evidence="7">
    <location>
        <begin position="59"/>
        <end position="79"/>
    </location>
</feature>
<evidence type="ECO:0000256" key="4">
    <source>
        <dbReference type="ARBA" id="ARBA00022989"/>
    </source>
</evidence>
<gene>
    <name evidence="8" type="ORF">HFV08_27565</name>
</gene>
<dbReference type="EMBL" id="JAAWWP010000024">
    <property type="protein sequence ID" value="NKI44935.1"/>
    <property type="molecule type" value="Genomic_DNA"/>
</dbReference>
<dbReference type="Gene3D" id="1.20.1250.20">
    <property type="entry name" value="MFS general substrate transporter like domains"/>
    <property type="match status" value="1"/>
</dbReference>
<feature type="transmembrane region" description="Helical" evidence="7">
    <location>
        <begin position="352"/>
        <end position="371"/>
    </location>
</feature>
<comment type="subcellular location">
    <subcellularLocation>
        <location evidence="1">Cell membrane</location>
        <topology evidence="1">Multi-pass membrane protein</topology>
    </subcellularLocation>
</comment>
<organism evidence="8 9">
    <name type="scientific">Streptomyces physcomitrii</name>
    <dbReference type="NCBI Taxonomy" id="2724184"/>
    <lineage>
        <taxon>Bacteria</taxon>
        <taxon>Bacillati</taxon>
        <taxon>Actinomycetota</taxon>
        <taxon>Actinomycetes</taxon>
        <taxon>Kitasatosporales</taxon>
        <taxon>Streptomycetaceae</taxon>
        <taxon>Streptomyces</taxon>
    </lineage>
</organism>
<keyword evidence="3 7" id="KW-0812">Transmembrane</keyword>
<keyword evidence="5 7" id="KW-0472">Membrane</keyword>
<dbReference type="PANTHER" id="PTHR23513">
    <property type="entry name" value="INTEGRAL MEMBRANE EFFLUX PROTEIN-RELATED"/>
    <property type="match status" value="1"/>
</dbReference>
<comment type="caution">
    <text evidence="8">The sequence shown here is derived from an EMBL/GenBank/DDBJ whole genome shotgun (WGS) entry which is preliminary data.</text>
</comment>
<name>A0ABX1HC91_9ACTN</name>
<evidence type="ECO:0000256" key="6">
    <source>
        <dbReference type="SAM" id="MobiDB-lite"/>
    </source>
</evidence>
<evidence type="ECO:0000256" key="7">
    <source>
        <dbReference type="SAM" id="Phobius"/>
    </source>
</evidence>
<keyword evidence="9" id="KW-1185">Reference proteome</keyword>